<dbReference type="GO" id="GO:0003906">
    <property type="term" value="F:DNA-(apurinic or apyrimidinic site) endonuclease activity"/>
    <property type="evidence" value="ECO:0007669"/>
    <property type="project" value="InterPro"/>
</dbReference>
<keyword evidence="2" id="KW-0326">Glycosidase</keyword>
<sequence length="40" mass="4566">MPELPEVETALRGISPYLKSFIIEKLLFASQNYAGQFHLN</sequence>
<dbReference type="PROSITE" id="PS51068">
    <property type="entry name" value="FPG_CAT"/>
    <property type="match status" value="1"/>
</dbReference>
<evidence type="ECO:0000313" key="2">
    <source>
        <dbReference type="EMBL" id="VEH68189.1"/>
    </source>
</evidence>
<evidence type="ECO:0000259" key="1">
    <source>
        <dbReference type="PROSITE" id="PS51068"/>
    </source>
</evidence>
<dbReference type="EC" id="3.2.2.23" evidence="2"/>
<dbReference type="GO" id="GO:0008534">
    <property type="term" value="F:oxidized purine nucleobase lesion DNA N-glycosylase activity"/>
    <property type="evidence" value="ECO:0007669"/>
    <property type="project" value="UniProtKB-EC"/>
</dbReference>
<dbReference type="EMBL" id="LR134405">
    <property type="protein sequence ID" value="VEH68189.1"/>
    <property type="molecule type" value="Genomic_DNA"/>
</dbReference>
<proteinExistence type="predicted"/>
<protein>
    <submittedName>
        <fullName evidence="2">Formamidopyrimidine-DNA glycosylase</fullName>
        <ecNumber evidence="2">3.2.2.23</ecNumber>
    </submittedName>
</protein>
<dbReference type="Proteomes" id="UP000278733">
    <property type="component" value="Chromosome"/>
</dbReference>
<feature type="domain" description="Formamidopyrimidine-DNA glycosylase catalytic" evidence="1">
    <location>
        <begin position="2"/>
        <end position="40"/>
    </location>
</feature>
<dbReference type="KEGG" id="rpne:NCTC8284_03419"/>
<dbReference type="InterPro" id="IPR012319">
    <property type="entry name" value="FPG_cat"/>
</dbReference>
<dbReference type="GO" id="GO:0008270">
    <property type="term" value="F:zinc ion binding"/>
    <property type="evidence" value="ECO:0007669"/>
    <property type="project" value="InterPro"/>
</dbReference>
<dbReference type="GO" id="GO:0006284">
    <property type="term" value="P:base-excision repair"/>
    <property type="evidence" value="ECO:0007669"/>
    <property type="project" value="InterPro"/>
</dbReference>
<gene>
    <name evidence="2" type="primary">mutM_1</name>
    <name evidence="2" type="ORF">NCTC8284_03419</name>
</gene>
<dbReference type="InterPro" id="IPR035937">
    <property type="entry name" value="FPG_N"/>
</dbReference>
<dbReference type="Gene3D" id="3.20.190.10">
    <property type="entry name" value="MutM-like, N-terminal"/>
    <property type="match status" value="1"/>
</dbReference>
<accession>A0A448MSU2</accession>
<dbReference type="SUPFAM" id="SSF81624">
    <property type="entry name" value="N-terminal domain of MutM-like DNA repair proteins"/>
    <property type="match status" value="1"/>
</dbReference>
<dbReference type="AlphaFoldDB" id="A0A448MSU2"/>
<evidence type="ECO:0000313" key="3">
    <source>
        <dbReference type="Proteomes" id="UP000278733"/>
    </source>
</evidence>
<keyword evidence="2" id="KW-0378">Hydrolase</keyword>
<reference evidence="2 3" key="1">
    <citation type="submission" date="2018-12" db="EMBL/GenBank/DDBJ databases">
        <authorList>
            <consortium name="Pathogen Informatics"/>
        </authorList>
    </citation>
    <scope>NUCLEOTIDE SEQUENCE [LARGE SCALE GENOMIC DNA]</scope>
    <source>
        <strain evidence="2 3">NCTC8284</strain>
    </source>
</reference>
<organism evidence="2 3">
    <name type="scientific">Rodentibacter pneumotropicus</name>
    <dbReference type="NCBI Taxonomy" id="758"/>
    <lineage>
        <taxon>Bacteria</taxon>
        <taxon>Pseudomonadati</taxon>
        <taxon>Pseudomonadota</taxon>
        <taxon>Gammaproteobacteria</taxon>
        <taxon>Pasteurellales</taxon>
        <taxon>Pasteurellaceae</taxon>
        <taxon>Rodentibacter</taxon>
    </lineage>
</organism>
<name>A0A448MSU2_9PAST</name>